<dbReference type="Gene3D" id="3.40.50.720">
    <property type="entry name" value="NAD(P)-binding Rossmann-like Domain"/>
    <property type="match status" value="1"/>
</dbReference>
<dbReference type="InterPro" id="IPR022893">
    <property type="entry name" value="Shikimate_DH_fam"/>
</dbReference>
<evidence type="ECO:0000256" key="1">
    <source>
        <dbReference type="ARBA" id="ARBA00004871"/>
    </source>
</evidence>
<dbReference type="InterPro" id="IPR036291">
    <property type="entry name" value="NAD(P)-bd_dom_sf"/>
</dbReference>
<dbReference type="Pfam" id="PF08501">
    <property type="entry name" value="Shikimate_dh_N"/>
    <property type="match status" value="1"/>
</dbReference>
<evidence type="ECO:0000259" key="9">
    <source>
        <dbReference type="Pfam" id="PF01488"/>
    </source>
</evidence>
<dbReference type="HAMAP" id="MF_00222">
    <property type="entry name" value="Shikimate_DH_AroE"/>
    <property type="match status" value="1"/>
</dbReference>
<evidence type="ECO:0000256" key="2">
    <source>
        <dbReference type="ARBA" id="ARBA00012962"/>
    </source>
</evidence>
<evidence type="ECO:0000256" key="4">
    <source>
        <dbReference type="ARBA" id="ARBA00022857"/>
    </source>
</evidence>
<dbReference type="InterPro" id="IPR046346">
    <property type="entry name" value="Aminoacid_DH-like_N_sf"/>
</dbReference>
<feature type="domain" description="SDH C-terminal" evidence="11">
    <location>
        <begin position="248"/>
        <end position="269"/>
    </location>
</feature>
<dbReference type="PANTHER" id="PTHR21089:SF1">
    <property type="entry name" value="BIFUNCTIONAL 3-DEHYDROQUINATE DEHYDRATASE_SHIKIMATE DEHYDROGENASE, CHLOROPLASTIC"/>
    <property type="match status" value="1"/>
</dbReference>
<comment type="caution">
    <text evidence="12">The sequence shown here is derived from an EMBL/GenBank/DDBJ whole genome shotgun (WGS) entry which is preliminary data.</text>
</comment>
<keyword evidence="4 8" id="KW-0521">NADP</keyword>
<evidence type="ECO:0000259" key="11">
    <source>
        <dbReference type="Pfam" id="PF18317"/>
    </source>
</evidence>
<feature type="binding site" evidence="8">
    <location>
        <begin position="17"/>
        <end position="19"/>
    </location>
    <ligand>
        <name>shikimate</name>
        <dbReference type="ChEBI" id="CHEBI:36208"/>
    </ligand>
</feature>
<feature type="binding site" evidence="8">
    <location>
        <position position="248"/>
    </location>
    <ligand>
        <name>NADP(+)</name>
        <dbReference type="ChEBI" id="CHEBI:58349"/>
    </ligand>
</feature>
<comment type="subunit">
    <text evidence="8">Homodimer.</text>
</comment>
<dbReference type="CDD" id="cd01065">
    <property type="entry name" value="NAD_bind_Shikimate_DH"/>
    <property type="match status" value="1"/>
</dbReference>
<feature type="domain" description="Quinate/shikimate 5-dehydrogenase/glutamyl-tRNA reductase" evidence="9">
    <location>
        <begin position="121"/>
        <end position="169"/>
    </location>
</feature>
<dbReference type="Pfam" id="PF01488">
    <property type="entry name" value="Shikimate_DH"/>
    <property type="match status" value="1"/>
</dbReference>
<gene>
    <name evidence="8 12" type="primary">aroE</name>
    <name evidence="12" type="ORF">NQT62_11200</name>
</gene>
<dbReference type="Gene3D" id="3.40.50.10860">
    <property type="entry name" value="Leucine Dehydrogenase, chain A, domain 1"/>
    <property type="match status" value="1"/>
</dbReference>
<protein>
    <recommendedName>
        <fullName evidence="2 8">Shikimate dehydrogenase (NADP(+))</fullName>
        <shortName evidence="8">SDH</shortName>
        <ecNumber evidence="2 8">1.1.1.25</ecNumber>
    </recommendedName>
</protein>
<name>A0ABT1WHW0_9BURK</name>
<comment type="pathway">
    <text evidence="1 8">Metabolic intermediate biosynthesis; chorismate biosynthesis; chorismate from D-erythrose 4-phosphate and phosphoenolpyruvate: step 4/7.</text>
</comment>
<evidence type="ECO:0000259" key="10">
    <source>
        <dbReference type="Pfam" id="PF08501"/>
    </source>
</evidence>
<dbReference type="EMBL" id="JANIGO010000003">
    <property type="protein sequence ID" value="MCQ8896999.1"/>
    <property type="molecule type" value="Genomic_DNA"/>
</dbReference>
<feature type="binding site" evidence="8">
    <location>
        <position position="80"/>
    </location>
    <ligand>
        <name>NADP(+)</name>
        <dbReference type="ChEBI" id="CHEBI:58349"/>
    </ligand>
</feature>
<comment type="similarity">
    <text evidence="8">Belongs to the shikimate dehydrogenase family.</text>
</comment>
<evidence type="ECO:0000313" key="12">
    <source>
        <dbReference type="EMBL" id="MCQ8896999.1"/>
    </source>
</evidence>
<feature type="binding site" evidence="8">
    <location>
        <position position="255"/>
    </location>
    <ligand>
        <name>shikimate</name>
        <dbReference type="ChEBI" id="CHEBI:36208"/>
    </ligand>
</feature>
<keyword evidence="6 8" id="KW-0057">Aromatic amino acid biosynthesis</keyword>
<feature type="binding site" evidence="8">
    <location>
        <position position="223"/>
    </location>
    <ligand>
        <name>NADP(+)</name>
        <dbReference type="ChEBI" id="CHEBI:58349"/>
    </ligand>
</feature>
<dbReference type="SUPFAM" id="SSF53223">
    <property type="entry name" value="Aminoacid dehydrogenase-like, N-terminal domain"/>
    <property type="match status" value="1"/>
</dbReference>
<dbReference type="Proteomes" id="UP001204142">
    <property type="component" value="Unassembled WGS sequence"/>
</dbReference>
<dbReference type="RefSeq" id="WP_256764788.1">
    <property type="nucleotide sequence ID" value="NZ_JANIGO010000003.1"/>
</dbReference>
<dbReference type="NCBIfam" id="TIGR00507">
    <property type="entry name" value="aroE"/>
    <property type="match status" value="1"/>
</dbReference>
<proteinExistence type="inferred from homology"/>
<evidence type="ECO:0000256" key="5">
    <source>
        <dbReference type="ARBA" id="ARBA00023002"/>
    </source>
</evidence>
<dbReference type="InterPro" id="IPR013708">
    <property type="entry name" value="Shikimate_DH-bd_N"/>
</dbReference>
<dbReference type="PANTHER" id="PTHR21089">
    <property type="entry name" value="SHIKIMATE DEHYDROGENASE"/>
    <property type="match status" value="1"/>
</dbReference>
<feature type="binding site" evidence="8">
    <location>
        <position position="225"/>
    </location>
    <ligand>
        <name>shikimate</name>
        <dbReference type="ChEBI" id="CHEBI:36208"/>
    </ligand>
</feature>
<reference evidence="12 13" key="1">
    <citation type="submission" date="2022-07" db="EMBL/GenBank/DDBJ databases">
        <authorList>
            <person name="Xamxidin M."/>
            <person name="Wu M."/>
        </authorList>
    </citation>
    <scope>NUCLEOTIDE SEQUENCE [LARGE SCALE GENOMIC DNA]</scope>
    <source>
        <strain evidence="12 13">NBRC 111650</strain>
    </source>
</reference>
<keyword evidence="13" id="KW-1185">Reference proteome</keyword>
<dbReference type="NCBIfam" id="NF001310">
    <property type="entry name" value="PRK00258.1-2"/>
    <property type="match status" value="1"/>
</dbReference>
<dbReference type="GO" id="GO:0004764">
    <property type="term" value="F:shikimate 3-dehydrogenase (NADP+) activity"/>
    <property type="evidence" value="ECO:0007669"/>
    <property type="project" value="UniProtKB-EC"/>
</dbReference>
<dbReference type="InterPro" id="IPR006151">
    <property type="entry name" value="Shikm_DH/Glu-tRNA_Rdtase"/>
</dbReference>
<keyword evidence="5 8" id="KW-0560">Oxidoreductase</keyword>
<dbReference type="InterPro" id="IPR011342">
    <property type="entry name" value="Shikimate_DH"/>
</dbReference>
<feature type="domain" description="Shikimate dehydrogenase substrate binding N-terminal" evidence="10">
    <location>
        <begin position="9"/>
        <end position="91"/>
    </location>
</feature>
<sequence>MSTPLRLVVLGNPIAHSKSPAIHRDFASQLGLSVQYERVLAPLQGFDGTVRALRAAGVAGANVTVPFKQAAFELAGQYSEGAQFAEAANTLVFSPEGIYADNTDGGGLCRDLNRQLQAHQLSLADCEVLLLGAGGAASGCIAAFKQHGVQALTILNRTVHKAEALALRANRIGLPATGAGFDTKAIATGLPRVVVNASSASLNGEVPVMDVAWYRDAVLAYDMMYGAETTAFMKHVARVNPALLISDGLGMLVFQAALAFEIWTGRTPDALMTLARMREGLGQQHG</sequence>
<feature type="binding site" evidence="8">
    <location>
        <begin position="156"/>
        <end position="161"/>
    </location>
    <ligand>
        <name>NADP(+)</name>
        <dbReference type="ChEBI" id="CHEBI:58349"/>
    </ligand>
</feature>
<evidence type="ECO:0000256" key="3">
    <source>
        <dbReference type="ARBA" id="ARBA00022605"/>
    </source>
</evidence>
<evidence type="ECO:0000256" key="7">
    <source>
        <dbReference type="ARBA" id="ARBA00049442"/>
    </source>
</evidence>
<feature type="binding site" evidence="8">
    <location>
        <position position="64"/>
    </location>
    <ligand>
        <name>shikimate</name>
        <dbReference type="ChEBI" id="CHEBI:36208"/>
    </ligand>
</feature>
<accession>A0ABT1WHW0</accession>
<dbReference type="InterPro" id="IPR041121">
    <property type="entry name" value="SDH_C"/>
</dbReference>
<dbReference type="SUPFAM" id="SSF51735">
    <property type="entry name" value="NAD(P)-binding Rossmann-fold domains"/>
    <property type="match status" value="1"/>
</dbReference>
<dbReference type="Pfam" id="PF18317">
    <property type="entry name" value="SDH_C"/>
    <property type="match status" value="1"/>
</dbReference>
<dbReference type="EC" id="1.1.1.25" evidence="2 8"/>
<evidence type="ECO:0000256" key="8">
    <source>
        <dbReference type="HAMAP-Rule" id="MF_00222"/>
    </source>
</evidence>
<feature type="active site" description="Proton acceptor" evidence="8">
    <location>
        <position position="68"/>
    </location>
</feature>
<feature type="binding site" evidence="8">
    <location>
        <begin position="132"/>
        <end position="136"/>
    </location>
    <ligand>
        <name>NADP(+)</name>
        <dbReference type="ChEBI" id="CHEBI:58349"/>
    </ligand>
</feature>
<comment type="function">
    <text evidence="8">Involved in the biosynthesis of the chorismate, which leads to the biosynthesis of aromatic amino acids. Catalyzes the reversible NADPH linked reduction of 3-dehydroshikimate (DHSA) to yield shikimate (SA).</text>
</comment>
<organism evidence="12 13">
    <name type="scientific">Limnobacter humi</name>
    <dbReference type="NCBI Taxonomy" id="1778671"/>
    <lineage>
        <taxon>Bacteria</taxon>
        <taxon>Pseudomonadati</taxon>
        <taxon>Pseudomonadota</taxon>
        <taxon>Betaproteobacteria</taxon>
        <taxon>Burkholderiales</taxon>
        <taxon>Burkholderiaceae</taxon>
        <taxon>Limnobacter</taxon>
    </lineage>
</organism>
<feature type="binding site" evidence="8">
    <location>
        <position position="89"/>
    </location>
    <ligand>
        <name>shikimate</name>
        <dbReference type="ChEBI" id="CHEBI:36208"/>
    </ligand>
</feature>
<keyword evidence="3 8" id="KW-0028">Amino-acid biosynthesis</keyword>
<evidence type="ECO:0000313" key="13">
    <source>
        <dbReference type="Proteomes" id="UP001204142"/>
    </source>
</evidence>
<comment type="catalytic activity">
    <reaction evidence="7 8">
        <text>shikimate + NADP(+) = 3-dehydroshikimate + NADPH + H(+)</text>
        <dbReference type="Rhea" id="RHEA:17737"/>
        <dbReference type="ChEBI" id="CHEBI:15378"/>
        <dbReference type="ChEBI" id="CHEBI:16630"/>
        <dbReference type="ChEBI" id="CHEBI:36208"/>
        <dbReference type="ChEBI" id="CHEBI:57783"/>
        <dbReference type="ChEBI" id="CHEBI:58349"/>
        <dbReference type="EC" id="1.1.1.25"/>
    </reaction>
</comment>
<evidence type="ECO:0000256" key="6">
    <source>
        <dbReference type="ARBA" id="ARBA00023141"/>
    </source>
</evidence>
<feature type="binding site" evidence="8">
    <location>
        <position position="104"/>
    </location>
    <ligand>
        <name>shikimate</name>
        <dbReference type="ChEBI" id="CHEBI:36208"/>
    </ligand>
</feature>